<dbReference type="GeneID" id="35805534"/>
<organism evidence="1 2">
    <name type="scientific">Acetivibrio thermocellus (strain ATCC 27405 / DSM 1237 / JCM 9322 / NBRC 103400 / NCIMB 10682 / NRRL B-4536 / VPI 7372)</name>
    <name type="common">Clostridium thermocellum</name>
    <dbReference type="NCBI Taxonomy" id="203119"/>
    <lineage>
        <taxon>Bacteria</taxon>
        <taxon>Bacillati</taxon>
        <taxon>Bacillota</taxon>
        <taxon>Clostridia</taxon>
        <taxon>Eubacteriales</taxon>
        <taxon>Oscillospiraceae</taxon>
        <taxon>Acetivibrio</taxon>
    </lineage>
</organism>
<name>A3DJC1_ACET2</name>
<dbReference type="HOGENOM" id="CLU_2367970_0_0_9"/>
<dbReference type="KEGG" id="cth:Cthe_2851"/>
<dbReference type="AlphaFoldDB" id="A3DJC1"/>
<keyword evidence="2" id="KW-1185">Reference proteome</keyword>
<dbReference type="Proteomes" id="UP000002145">
    <property type="component" value="Chromosome"/>
</dbReference>
<dbReference type="RefSeq" id="WP_003515136.1">
    <property type="nucleotide sequence ID" value="NC_009012.1"/>
</dbReference>
<proteinExistence type="predicted"/>
<dbReference type="EMBL" id="CP000568">
    <property type="protein sequence ID" value="ABN54050.1"/>
    <property type="molecule type" value="Genomic_DNA"/>
</dbReference>
<gene>
    <name evidence="1" type="ordered locus">Cthe_2851</name>
</gene>
<dbReference type="OrthoDB" id="2087715at2"/>
<reference evidence="1 2" key="2">
    <citation type="journal article" date="2013" name="Biotechnol. Biofuels">
        <title>Global transcriptome analysis of Clostridium thermocellum ATCC 27405 during growth on dilute acid pretreated Populus and switchgrass.</title>
        <authorList>
            <person name="Wilson C.M."/>
            <person name="Rodriguez M.Jr."/>
            <person name="Johnson C.M."/>
            <person name="Martin S.L."/>
            <person name="Chu T.M."/>
            <person name="Wolfinger R.D."/>
            <person name="Hauser L.J."/>
            <person name="Land M.L."/>
            <person name="Klingeman D.M."/>
            <person name="Syed M.H."/>
            <person name="Ragauskas A.J."/>
            <person name="Tschaplinski T.J."/>
            <person name="Mielenz J.R."/>
            <person name="Brown S.D."/>
        </authorList>
    </citation>
    <scope>NUCLEOTIDE SEQUENCE [LARGE SCALE GENOMIC DNA]</scope>
    <source>
        <strain evidence="2">ATCC 27405 / DSM 1237 / JCM 9322 / NBRC 103400 / NCIMB 10682 / NRRL B-4536 / VPI 7372</strain>
    </source>
</reference>
<accession>A3DJC1</accession>
<sequence length="95" mass="11313">MTKSDIEKVLSDIVNNFLEKKIDADETIEQLITRIDPLEVYKLDNELLITDCYFAIKHLTENGYETTIRELQYFRECFAGQRLYDINEKNKFILD</sequence>
<reference evidence="2" key="1">
    <citation type="submission" date="2007-02" db="EMBL/GenBank/DDBJ databases">
        <title>Complete sequence of Clostridium thermocellum ATCC 27405.</title>
        <authorList>
            <consortium name="US DOE Joint Genome Institute"/>
            <person name="Copeland A."/>
            <person name="Lucas S."/>
            <person name="Lapidus A."/>
            <person name="Barry K."/>
            <person name="Detter J.C."/>
            <person name="Glavina del Rio T."/>
            <person name="Hammon N."/>
            <person name="Israni S."/>
            <person name="Dalin E."/>
            <person name="Tice H."/>
            <person name="Pitluck S."/>
            <person name="Chertkov O."/>
            <person name="Brettin T."/>
            <person name="Bruce D."/>
            <person name="Han C."/>
            <person name="Tapia R."/>
            <person name="Gilna P."/>
            <person name="Schmutz J."/>
            <person name="Larimer F."/>
            <person name="Land M."/>
            <person name="Hauser L."/>
            <person name="Kyrpides N."/>
            <person name="Mikhailova N."/>
            <person name="Wu J.H.D."/>
            <person name="Newcomb M."/>
            <person name="Richardson P."/>
        </authorList>
    </citation>
    <scope>NUCLEOTIDE SEQUENCE [LARGE SCALE GENOMIC DNA]</scope>
    <source>
        <strain evidence="2">ATCC 27405 / DSM 1237 / JCM 9322 / NBRC 103400 / NCIMB 10682 / NRRL B-4536 / VPI 7372</strain>
    </source>
</reference>
<protein>
    <submittedName>
        <fullName evidence="1">Uncharacterized protein</fullName>
    </submittedName>
</protein>
<dbReference type="eggNOG" id="ENOG5033D2T">
    <property type="taxonomic scope" value="Bacteria"/>
</dbReference>
<evidence type="ECO:0000313" key="1">
    <source>
        <dbReference type="EMBL" id="ABN54050.1"/>
    </source>
</evidence>
<evidence type="ECO:0000313" key="2">
    <source>
        <dbReference type="Proteomes" id="UP000002145"/>
    </source>
</evidence>